<dbReference type="GeneID" id="106541857"/>
<evidence type="ECO:0000313" key="5">
    <source>
        <dbReference type="RefSeq" id="XP_013912879.1"/>
    </source>
</evidence>
<dbReference type="Pfam" id="PF00076">
    <property type="entry name" value="RRM_1"/>
    <property type="match status" value="1"/>
</dbReference>
<evidence type="ECO:0000313" key="3">
    <source>
        <dbReference type="Proteomes" id="UP000504617"/>
    </source>
</evidence>
<evidence type="ECO:0000259" key="2">
    <source>
        <dbReference type="PROSITE" id="PS50102"/>
    </source>
</evidence>
<name>A0A6I9XQ95_9SAUR</name>
<accession>A0A6I9XQ95</accession>
<proteinExistence type="predicted"/>
<dbReference type="PROSITE" id="PS50102">
    <property type="entry name" value="RRM"/>
    <property type="match status" value="1"/>
</dbReference>
<dbReference type="InterPro" id="IPR012677">
    <property type="entry name" value="Nucleotide-bd_a/b_plait_sf"/>
</dbReference>
<dbReference type="SMART" id="SM00360">
    <property type="entry name" value="RRM"/>
    <property type="match status" value="1"/>
</dbReference>
<dbReference type="Gene3D" id="3.30.70.330">
    <property type="match status" value="1"/>
</dbReference>
<keyword evidence="1" id="KW-0694">RNA-binding</keyword>
<dbReference type="RefSeq" id="XP_013912878.1">
    <property type="nucleotide sequence ID" value="XM_014057403.1"/>
</dbReference>
<evidence type="ECO:0000313" key="4">
    <source>
        <dbReference type="RefSeq" id="XP_013912878.1"/>
    </source>
</evidence>
<feature type="domain" description="RRM" evidence="2">
    <location>
        <begin position="58"/>
        <end position="132"/>
    </location>
</feature>
<dbReference type="Proteomes" id="UP000504617">
    <property type="component" value="Unplaced"/>
</dbReference>
<sequence length="337" mass="37753">MEKENSLEEKSSLNTQEISEEWFDAAENPTTLETSVLCANPLERSPTEIRKKELENNYFVHVDGLNPSVSEVDLWLHFQKYNVSEVLVCEYSENYRYAALTFKTACDAKLAVQEMNGREIKGKAMKLHLKRTIKEKGIQENQNCMKEKCENQGPLSKTRNKYQNNSELILGVPAAISAPFMLPPDDPFTLKMSDVSKDDLKSPLPALPLANVFRPASGSSEVPNSDIIFSKSSPKKASFEVDQEDIAGSLLPFGSVQFTPNPSSTFITPNTLNLRSFRKVVKKLEELHPQITRDNILAALMEIKENKSQLSGLSLSTIVQMTSSLLNKKCTSQSEKK</sequence>
<evidence type="ECO:0000256" key="1">
    <source>
        <dbReference type="PROSITE-ProRule" id="PRU00176"/>
    </source>
</evidence>
<dbReference type="KEGG" id="tsr:106541857"/>
<dbReference type="AlphaFoldDB" id="A0A6I9XQ95"/>
<organism evidence="3 4">
    <name type="scientific">Thamnophis sirtalis</name>
    <dbReference type="NCBI Taxonomy" id="35019"/>
    <lineage>
        <taxon>Eukaryota</taxon>
        <taxon>Metazoa</taxon>
        <taxon>Chordata</taxon>
        <taxon>Craniata</taxon>
        <taxon>Vertebrata</taxon>
        <taxon>Euteleostomi</taxon>
        <taxon>Lepidosauria</taxon>
        <taxon>Squamata</taxon>
        <taxon>Bifurcata</taxon>
        <taxon>Unidentata</taxon>
        <taxon>Episquamata</taxon>
        <taxon>Toxicofera</taxon>
        <taxon>Serpentes</taxon>
        <taxon>Colubroidea</taxon>
        <taxon>Colubridae</taxon>
        <taxon>Natricinae</taxon>
        <taxon>Thamnophis</taxon>
    </lineage>
</organism>
<keyword evidence="3" id="KW-1185">Reference proteome</keyword>
<reference evidence="4 5" key="1">
    <citation type="submission" date="2025-04" db="UniProtKB">
        <authorList>
            <consortium name="RefSeq"/>
        </authorList>
    </citation>
    <scope>IDENTIFICATION</scope>
    <source>
        <tissue evidence="4 5">Skeletal muscle</tissue>
    </source>
</reference>
<gene>
    <name evidence="4 5" type="primary">LOC106541857</name>
</gene>
<dbReference type="GO" id="GO:0003723">
    <property type="term" value="F:RNA binding"/>
    <property type="evidence" value="ECO:0007669"/>
    <property type="project" value="UniProtKB-UniRule"/>
</dbReference>
<dbReference type="InterPro" id="IPR000504">
    <property type="entry name" value="RRM_dom"/>
</dbReference>
<dbReference type="InterPro" id="IPR035979">
    <property type="entry name" value="RBD_domain_sf"/>
</dbReference>
<dbReference type="SUPFAM" id="SSF54928">
    <property type="entry name" value="RNA-binding domain, RBD"/>
    <property type="match status" value="1"/>
</dbReference>
<dbReference type="RefSeq" id="XP_013912879.1">
    <property type="nucleotide sequence ID" value="XM_014057404.1"/>
</dbReference>
<protein>
    <submittedName>
        <fullName evidence="4 5">RNA-binding protein 44-like</fullName>
    </submittedName>
</protein>